<dbReference type="AlphaFoldDB" id="A0A371HC48"/>
<sequence length="75" mass="8459">MGEKPAISTPLPTPIPQNFREVIIEPFDGSQNPHTHLQAFQTQMYISRGDDRLSYKLFPGTLRGVAMHWLATLPP</sequence>
<organism evidence="1 2">
    <name type="scientific">Mucuna pruriens</name>
    <name type="common">Velvet bean</name>
    <name type="synonym">Dolichos pruriens</name>
    <dbReference type="NCBI Taxonomy" id="157652"/>
    <lineage>
        <taxon>Eukaryota</taxon>
        <taxon>Viridiplantae</taxon>
        <taxon>Streptophyta</taxon>
        <taxon>Embryophyta</taxon>
        <taxon>Tracheophyta</taxon>
        <taxon>Spermatophyta</taxon>
        <taxon>Magnoliopsida</taxon>
        <taxon>eudicotyledons</taxon>
        <taxon>Gunneridae</taxon>
        <taxon>Pentapetalae</taxon>
        <taxon>rosids</taxon>
        <taxon>fabids</taxon>
        <taxon>Fabales</taxon>
        <taxon>Fabaceae</taxon>
        <taxon>Papilionoideae</taxon>
        <taxon>50 kb inversion clade</taxon>
        <taxon>NPAAA clade</taxon>
        <taxon>indigoferoid/millettioid clade</taxon>
        <taxon>Phaseoleae</taxon>
        <taxon>Mucuna</taxon>
    </lineage>
</organism>
<dbReference type="OrthoDB" id="1752139at2759"/>
<dbReference type="Proteomes" id="UP000257109">
    <property type="component" value="Unassembled WGS sequence"/>
</dbReference>
<evidence type="ECO:0000313" key="2">
    <source>
        <dbReference type="Proteomes" id="UP000257109"/>
    </source>
</evidence>
<proteinExistence type="predicted"/>
<accession>A0A371HC48</accession>
<name>A0A371HC48_MUCPR</name>
<comment type="caution">
    <text evidence="1">The sequence shown here is derived from an EMBL/GenBank/DDBJ whole genome shotgun (WGS) entry which is preliminary data.</text>
</comment>
<dbReference type="EMBL" id="QJKJ01003008">
    <property type="protein sequence ID" value="RDY00393.1"/>
    <property type="molecule type" value="Genomic_DNA"/>
</dbReference>
<evidence type="ECO:0000313" key="1">
    <source>
        <dbReference type="EMBL" id="RDY00393.1"/>
    </source>
</evidence>
<feature type="non-terminal residue" evidence="1">
    <location>
        <position position="1"/>
    </location>
</feature>
<reference evidence="1" key="1">
    <citation type="submission" date="2018-05" db="EMBL/GenBank/DDBJ databases">
        <title>Draft genome of Mucuna pruriens seed.</title>
        <authorList>
            <person name="Nnadi N.E."/>
            <person name="Vos R."/>
            <person name="Hasami M.H."/>
            <person name="Devisetty U.K."/>
            <person name="Aguiy J.C."/>
        </authorList>
    </citation>
    <scope>NUCLEOTIDE SEQUENCE [LARGE SCALE GENOMIC DNA]</scope>
    <source>
        <strain evidence="1">JCA_2017</strain>
    </source>
</reference>
<dbReference type="PANTHER" id="PTHR33223:SF10">
    <property type="entry name" value="AMINOTRANSFERASE-LIKE PLANT MOBILE DOMAIN-CONTAINING PROTEIN"/>
    <property type="match status" value="1"/>
</dbReference>
<keyword evidence="2" id="KW-1185">Reference proteome</keyword>
<gene>
    <name evidence="1" type="ORF">CR513_16431</name>
</gene>
<dbReference type="PANTHER" id="PTHR33223">
    <property type="entry name" value="CCHC-TYPE DOMAIN-CONTAINING PROTEIN"/>
    <property type="match status" value="1"/>
</dbReference>
<protein>
    <recommendedName>
        <fullName evidence="3">Retrotransposon gag domain-containing protein</fullName>
    </recommendedName>
</protein>
<evidence type="ECO:0008006" key="3">
    <source>
        <dbReference type="Google" id="ProtNLM"/>
    </source>
</evidence>